<dbReference type="Proteomes" id="UP000027195">
    <property type="component" value="Unassembled WGS sequence"/>
</dbReference>
<reference evidence="2" key="1">
    <citation type="journal article" date="2014" name="Proc. Natl. Acad. Sci. U.S.A.">
        <title>Extensive sampling of basidiomycete genomes demonstrates inadequacy of the white-rot/brown-rot paradigm for wood decay fungi.</title>
        <authorList>
            <person name="Riley R."/>
            <person name="Salamov A.A."/>
            <person name="Brown D.W."/>
            <person name="Nagy L.G."/>
            <person name="Floudas D."/>
            <person name="Held B.W."/>
            <person name="Levasseur A."/>
            <person name="Lombard V."/>
            <person name="Morin E."/>
            <person name="Otillar R."/>
            <person name="Lindquist E.A."/>
            <person name="Sun H."/>
            <person name="LaButti K.M."/>
            <person name="Schmutz J."/>
            <person name="Jabbour D."/>
            <person name="Luo H."/>
            <person name="Baker S.E."/>
            <person name="Pisabarro A.G."/>
            <person name="Walton J.D."/>
            <person name="Blanchette R.A."/>
            <person name="Henrissat B."/>
            <person name="Martin F."/>
            <person name="Cullen D."/>
            <person name="Hibbett D.S."/>
            <person name="Grigoriev I.V."/>
        </authorList>
    </citation>
    <scope>NUCLEOTIDE SEQUENCE [LARGE SCALE GENOMIC DNA]</scope>
    <source>
        <strain evidence="2">FD-172 SS1</strain>
    </source>
</reference>
<accession>A0A067N096</accession>
<dbReference type="AlphaFoldDB" id="A0A067N096"/>
<keyword evidence="2" id="KW-1185">Reference proteome</keyword>
<dbReference type="EMBL" id="KL198018">
    <property type="protein sequence ID" value="KDQ20335.1"/>
    <property type="molecule type" value="Genomic_DNA"/>
</dbReference>
<evidence type="ECO:0000313" key="2">
    <source>
        <dbReference type="Proteomes" id="UP000027195"/>
    </source>
</evidence>
<name>A0A067N096_BOTB1</name>
<gene>
    <name evidence="1" type="ORF">BOTBODRAFT_394089</name>
</gene>
<dbReference type="SUPFAM" id="SSF50998">
    <property type="entry name" value="Quinoprotein alcohol dehydrogenase-like"/>
    <property type="match status" value="1"/>
</dbReference>
<sequence length="469" mass="52184">MEGFHEPSQGYHLPIGGYYTFYRLGGIFSQTFKRRPRSPLDGRCRPSVDDWKIFCRRHVMLEKAWVGKAVAVKKTVDIDGPAEYYRFRIDEEQRTMICTNRRGGLQVICALESTLLWSLPQSYVPPCAHLEYAHGFVIFDRRDGVEVWRRETDGEASGLSPCPDAAQLNVWDGPSDLSTARGRYRPFAAFRFPSDVRIHNTACRYPHVIAESLFTQEVYIWHIPTATLIQTLSLTRLGDSITSDIDISDDHIFLCSFDGLVVYSRHTGAVVFEISCEPPPGEVESALSQALRLGAPLHAPTTMNSYSLVLASKYEAYAALSTGFAAVRASPSGRDLIAISRHGLVCYVSNFMECVKLEDHMQTLSLNSRAVVSMAHDGHRIAVCTGNGIYCITVSNPPSGAIPLLSRTITEHAFPSPSAQRVSFFSTTSTLLEDVTCMQLTPTSLWLTWPSDDSPSTRNLCYVDFTGTQ</sequence>
<dbReference type="OrthoDB" id="550575at2759"/>
<organism evidence="1 2">
    <name type="scientific">Botryobasidium botryosum (strain FD-172 SS1)</name>
    <dbReference type="NCBI Taxonomy" id="930990"/>
    <lineage>
        <taxon>Eukaryota</taxon>
        <taxon>Fungi</taxon>
        <taxon>Dikarya</taxon>
        <taxon>Basidiomycota</taxon>
        <taxon>Agaricomycotina</taxon>
        <taxon>Agaricomycetes</taxon>
        <taxon>Cantharellales</taxon>
        <taxon>Botryobasidiaceae</taxon>
        <taxon>Botryobasidium</taxon>
    </lineage>
</organism>
<dbReference type="InParanoid" id="A0A067N096"/>
<proteinExistence type="predicted"/>
<dbReference type="HOGENOM" id="CLU_021592_0_0_1"/>
<dbReference type="STRING" id="930990.A0A067N096"/>
<dbReference type="InterPro" id="IPR011047">
    <property type="entry name" value="Quinoprotein_ADH-like_sf"/>
</dbReference>
<evidence type="ECO:0000313" key="1">
    <source>
        <dbReference type="EMBL" id="KDQ20335.1"/>
    </source>
</evidence>
<protein>
    <submittedName>
        <fullName evidence="1">Uncharacterized protein</fullName>
    </submittedName>
</protein>